<evidence type="ECO:0000256" key="2">
    <source>
        <dbReference type="ARBA" id="ARBA00022741"/>
    </source>
</evidence>
<dbReference type="InterPro" id="IPR041546">
    <property type="entry name" value="ClpA/ClpB_AAA_lid"/>
</dbReference>
<dbReference type="InterPro" id="IPR050130">
    <property type="entry name" value="ClpA_ClpB"/>
</dbReference>
<dbReference type="SUPFAM" id="SSF52540">
    <property type="entry name" value="P-loop containing nucleoside triphosphate hydrolases"/>
    <property type="match status" value="2"/>
</dbReference>
<dbReference type="Gene3D" id="1.10.8.60">
    <property type="match status" value="2"/>
</dbReference>
<dbReference type="InterPro" id="IPR001270">
    <property type="entry name" value="ClpA/B"/>
</dbReference>
<dbReference type="GO" id="GO:0034605">
    <property type="term" value="P:cellular response to heat"/>
    <property type="evidence" value="ECO:0007669"/>
    <property type="project" value="TreeGrafter"/>
</dbReference>
<dbReference type="PANTHER" id="PTHR11638:SF18">
    <property type="entry name" value="HEAT SHOCK PROTEIN 104"/>
    <property type="match status" value="1"/>
</dbReference>
<name>A0AAW5N4L4_9BACT</name>
<evidence type="ECO:0000259" key="5">
    <source>
        <dbReference type="SMART" id="SM00382"/>
    </source>
</evidence>
<keyword evidence="1" id="KW-0677">Repeat</keyword>
<accession>A0AAW5N4L4</accession>
<dbReference type="Pfam" id="PF00004">
    <property type="entry name" value="AAA"/>
    <property type="match status" value="1"/>
</dbReference>
<comment type="caution">
    <text evidence="7">The sequence shown here is derived from an EMBL/GenBank/DDBJ whole genome shotgun (WGS) entry which is preliminary data.</text>
</comment>
<proteinExistence type="predicted"/>
<dbReference type="Gene3D" id="1.10.1780.10">
    <property type="entry name" value="Clp, N-terminal domain"/>
    <property type="match status" value="1"/>
</dbReference>
<dbReference type="Proteomes" id="UP001204579">
    <property type="component" value="Unassembled WGS sequence"/>
</dbReference>
<dbReference type="CDD" id="cd19499">
    <property type="entry name" value="RecA-like_ClpB_Hsp104-like"/>
    <property type="match status" value="1"/>
</dbReference>
<evidence type="ECO:0000313" key="7">
    <source>
        <dbReference type="EMBL" id="MCR8872618.1"/>
    </source>
</evidence>
<dbReference type="PANTHER" id="PTHR11638">
    <property type="entry name" value="ATP-DEPENDENT CLP PROTEASE"/>
    <property type="match status" value="1"/>
</dbReference>
<dbReference type="InterPro" id="IPR003959">
    <property type="entry name" value="ATPase_AAA_core"/>
</dbReference>
<sequence>MLETLKNIANSYAEELCSDAIHPAHLFKAVLHKEAGLVHFIESEMGKDYFYLQDWADIQMQLAPKASRPRRNLDYSEESEEVMAEALNYRDKFGLQECTPVCVLASLVTPGVGFSFDQLKTLPLTPAEICEKMGTVAQAATPGYEVKHTQVAGKTAGTGNLAKYCVDKVQAVRDGQVDAVIGFEKEISIIFEILGRKTKANLLVTGESGVGKTSLINGFCIQLAHGNVPDFLKGAKAYELDNALLAADASYKGEVEDRFKKLLEEIREQDNAILIIEQVDKFFDKQGNLYGASSILKQELCKGKLSLLCTSSIDGYTKHIETDKEVVTKLEKITLEEPNPDLALRILKGVSQAYETYHHLSVDEEVMSHAIRLAKRYLAEKALPDSAFDLMDRTMAQLKTMNDMTQSVITSLREELETIKATAATKEPADAETMRELEWLNYKVFNKVNCILLAAIDSDIDFSKLATTAERIAFLEGILDRLAELGKDKRTELLSSDLDAVVAKQTGIPLGKVQTKERDRLLGAEETLKKRVIGQDHAVKKVLDSVFESRSGLNKKGQPMGSFFFLGPTGTGKTELSKALAAFLFGDESSLIRFDMSEFKEEHSVALLYGAPPGYVGYEEGGLLVNKIRQNPYSVVLFDEIEKAHKSVFDLFLQILDEGKLHDRLGRVGDFSNALLLFTSNIGSQFIVDSFNKGKVPETNELMDIMQGYFRPEFLGRLTEIVPFSPITEDTVTRIFDVHLKGLLKLLDEQNIRIQMEPEVKRQIAMLGFNPQYGARPILGTIRKQLRQPLSKLIISGQVKSGDTVEVVMNGNGEPQFNVINS</sequence>
<dbReference type="AlphaFoldDB" id="A0AAW5N4L4"/>
<dbReference type="SUPFAM" id="SSF81923">
    <property type="entry name" value="Double Clp-N motif"/>
    <property type="match status" value="1"/>
</dbReference>
<keyword evidence="8" id="KW-1185">Reference proteome</keyword>
<feature type="domain" description="Clp ATPase C-terminal" evidence="6">
    <location>
        <begin position="727"/>
        <end position="817"/>
    </location>
</feature>
<evidence type="ECO:0000256" key="1">
    <source>
        <dbReference type="ARBA" id="ARBA00022737"/>
    </source>
</evidence>
<dbReference type="GO" id="GO:0008233">
    <property type="term" value="F:peptidase activity"/>
    <property type="evidence" value="ECO:0007669"/>
    <property type="project" value="UniProtKB-KW"/>
</dbReference>
<feature type="domain" description="AAA+ ATPase" evidence="5">
    <location>
        <begin position="198"/>
        <end position="331"/>
    </location>
</feature>
<dbReference type="Pfam" id="PF10431">
    <property type="entry name" value="ClpB_D2-small"/>
    <property type="match status" value="1"/>
</dbReference>
<dbReference type="InterPro" id="IPR027417">
    <property type="entry name" value="P-loop_NTPase"/>
</dbReference>
<dbReference type="InterPro" id="IPR036628">
    <property type="entry name" value="Clp_N_dom_sf"/>
</dbReference>
<dbReference type="Pfam" id="PF17871">
    <property type="entry name" value="AAA_lid_9"/>
    <property type="match status" value="1"/>
</dbReference>
<evidence type="ECO:0000313" key="8">
    <source>
        <dbReference type="Proteomes" id="UP001204579"/>
    </source>
</evidence>
<organism evidence="7 8">
    <name type="scientific">Phocaeicola barnesiae</name>
    <dbReference type="NCBI Taxonomy" id="376804"/>
    <lineage>
        <taxon>Bacteria</taxon>
        <taxon>Pseudomonadati</taxon>
        <taxon>Bacteroidota</taxon>
        <taxon>Bacteroidia</taxon>
        <taxon>Bacteroidales</taxon>
        <taxon>Bacteroidaceae</taxon>
        <taxon>Phocaeicola</taxon>
    </lineage>
</organism>
<dbReference type="Pfam" id="PF07724">
    <property type="entry name" value="AAA_2"/>
    <property type="match status" value="1"/>
</dbReference>
<dbReference type="GO" id="GO:0006508">
    <property type="term" value="P:proteolysis"/>
    <property type="evidence" value="ECO:0007669"/>
    <property type="project" value="UniProtKB-KW"/>
</dbReference>
<dbReference type="GO" id="GO:0016887">
    <property type="term" value="F:ATP hydrolysis activity"/>
    <property type="evidence" value="ECO:0007669"/>
    <property type="project" value="InterPro"/>
</dbReference>
<keyword evidence="2" id="KW-0547">Nucleotide-binding</keyword>
<dbReference type="GO" id="GO:0005524">
    <property type="term" value="F:ATP binding"/>
    <property type="evidence" value="ECO:0007669"/>
    <property type="project" value="UniProtKB-KW"/>
</dbReference>
<dbReference type="SMART" id="SM00382">
    <property type="entry name" value="AAA"/>
    <property type="match status" value="2"/>
</dbReference>
<reference evidence="7 8" key="1">
    <citation type="submission" date="2022-08" db="EMBL/GenBank/DDBJ databases">
        <authorList>
            <person name="Zeman M."/>
            <person name="Kubasova T."/>
        </authorList>
    </citation>
    <scope>NUCLEOTIDE SEQUENCE [LARGE SCALE GENOMIC DNA]</scope>
    <source>
        <strain evidence="7 8">ET62</strain>
    </source>
</reference>
<keyword evidence="4" id="KW-0143">Chaperone</keyword>
<keyword evidence="7" id="KW-0378">Hydrolase</keyword>
<dbReference type="CDD" id="cd00009">
    <property type="entry name" value="AAA"/>
    <property type="match status" value="1"/>
</dbReference>
<keyword evidence="7" id="KW-0645">Protease</keyword>
<gene>
    <name evidence="7" type="ORF">NW209_01050</name>
</gene>
<dbReference type="PRINTS" id="PR00300">
    <property type="entry name" value="CLPPROTEASEA"/>
</dbReference>
<dbReference type="GO" id="GO:0005737">
    <property type="term" value="C:cytoplasm"/>
    <property type="evidence" value="ECO:0007669"/>
    <property type="project" value="TreeGrafter"/>
</dbReference>
<feature type="domain" description="AAA+ ATPase" evidence="5">
    <location>
        <begin position="559"/>
        <end position="728"/>
    </location>
</feature>
<keyword evidence="3 7" id="KW-0067">ATP-binding</keyword>
<dbReference type="Gene3D" id="3.40.50.300">
    <property type="entry name" value="P-loop containing nucleotide triphosphate hydrolases"/>
    <property type="match status" value="2"/>
</dbReference>
<dbReference type="FunFam" id="3.40.50.300:FF:000025">
    <property type="entry name" value="ATP-dependent Clp protease subunit"/>
    <property type="match status" value="1"/>
</dbReference>
<dbReference type="RefSeq" id="WP_258335155.1">
    <property type="nucleotide sequence ID" value="NZ_JANRHJ010000001.1"/>
</dbReference>
<dbReference type="EMBL" id="JANRHJ010000001">
    <property type="protein sequence ID" value="MCR8872618.1"/>
    <property type="molecule type" value="Genomic_DNA"/>
</dbReference>
<evidence type="ECO:0000259" key="6">
    <source>
        <dbReference type="SMART" id="SM01086"/>
    </source>
</evidence>
<dbReference type="InterPro" id="IPR019489">
    <property type="entry name" value="Clp_ATPase_C"/>
</dbReference>
<protein>
    <submittedName>
        <fullName evidence="7">ATP-dependent Clp protease ATP-binding subunit</fullName>
    </submittedName>
</protein>
<evidence type="ECO:0000256" key="4">
    <source>
        <dbReference type="ARBA" id="ARBA00023186"/>
    </source>
</evidence>
<dbReference type="SMART" id="SM01086">
    <property type="entry name" value="ClpB_D2-small"/>
    <property type="match status" value="1"/>
</dbReference>
<dbReference type="InterPro" id="IPR003593">
    <property type="entry name" value="AAA+_ATPase"/>
</dbReference>
<evidence type="ECO:0000256" key="3">
    <source>
        <dbReference type="ARBA" id="ARBA00022840"/>
    </source>
</evidence>